<keyword evidence="2" id="KW-0805">Transcription regulation</keyword>
<sequence length="362" mass="38824">MSAVTMTMVAKQAGVSVSTVSHVINGTRPVAGATKQRVLATMDELGFTHKPVARSLAAGSTTTIGLSMSWVSSMYGQELVAGIEEECLRQGMQLLLADTRDDEDREERAVANLLAHHVGGMLVAPTARWHSATLRLLQEHSVPYVVIDRLQDMRVDQVGVENESGSSSVVEHLLQIGHRRVAAITGREGLATTRERLAGYRLAHRRRGLRVDERLVVSGGSTEQGGRRAMAQLLASGPAPTGVFISNDSMSIGALRALQEAGISVPGQMAVVCFDDFPWGDVFHPRLTTIAQPSFAIGARAVQLLVRRLSDPQAPAQTLRLAGEVTHRESCGCNGQGPDLGEFVEVHTPNVGVRHRGTAVRA</sequence>
<dbReference type="OrthoDB" id="37081at2"/>
<evidence type="ECO:0000256" key="3">
    <source>
        <dbReference type="ARBA" id="ARBA00023125"/>
    </source>
</evidence>
<dbReference type="PANTHER" id="PTHR30146:SF148">
    <property type="entry name" value="HTH-TYPE TRANSCRIPTIONAL REPRESSOR PURR-RELATED"/>
    <property type="match status" value="1"/>
</dbReference>
<dbReference type="Pfam" id="PF00356">
    <property type="entry name" value="LacI"/>
    <property type="match status" value="1"/>
</dbReference>
<dbReference type="CDD" id="cd01392">
    <property type="entry name" value="HTH_LacI"/>
    <property type="match status" value="1"/>
</dbReference>
<name>K6WXR3_9MICO</name>
<evidence type="ECO:0000256" key="1">
    <source>
        <dbReference type="ARBA" id="ARBA00022491"/>
    </source>
</evidence>
<evidence type="ECO:0000313" key="6">
    <source>
        <dbReference type="EMBL" id="GAB96867.1"/>
    </source>
</evidence>
<gene>
    <name evidence="6" type="ORF">KILIM_051_00080</name>
</gene>
<dbReference type="InterPro" id="IPR046335">
    <property type="entry name" value="LacI/GalR-like_sensor"/>
</dbReference>
<dbReference type="EMBL" id="BAHD01000051">
    <property type="protein sequence ID" value="GAB96867.1"/>
    <property type="molecule type" value="Genomic_DNA"/>
</dbReference>
<dbReference type="InterPro" id="IPR000843">
    <property type="entry name" value="HTH_LacI"/>
</dbReference>
<evidence type="ECO:0000313" key="7">
    <source>
        <dbReference type="Proteomes" id="UP000008366"/>
    </source>
</evidence>
<dbReference type="GO" id="GO:0000976">
    <property type="term" value="F:transcription cis-regulatory region binding"/>
    <property type="evidence" value="ECO:0007669"/>
    <property type="project" value="TreeGrafter"/>
</dbReference>
<keyword evidence="7" id="KW-1185">Reference proteome</keyword>
<dbReference type="InterPro" id="IPR010982">
    <property type="entry name" value="Lambda_DNA-bd_dom_sf"/>
</dbReference>
<dbReference type="AlphaFoldDB" id="K6WXR3"/>
<feature type="domain" description="HTH lacI-type" evidence="5">
    <location>
        <begin position="4"/>
        <end position="58"/>
    </location>
</feature>
<comment type="caution">
    <text evidence="6">The sequence shown here is derived from an EMBL/GenBank/DDBJ whole genome shotgun (WGS) entry which is preliminary data.</text>
</comment>
<reference evidence="6 7" key="1">
    <citation type="submission" date="2012-08" db="EMBL/GenBank/DDBJ databases">
        <title>Whole genome shotgun sequence of Kineosphaera limosa NBRC 100340.</title>
        <authorList>
            <person name="Yoshida I."/>
            <person name="Isaki S."/>
            <person name="Hosoyama A."/>
            <person name="Tsuchikane K."/>
            <person name="Katsumata H."/>
            <person name="Ando Y."/>
            <person name="Ohji S."/>
            <person name="Hamada M."/>
            <person name="Tamura T."/>
            <person name="Yamazoe A."/>
            <person name="Yamazaki S."/>
            <person name="Fujita N."/>
        </authorList>
    </citation>
    <scope>NUCLEOTIDE SEQUENCE [LARGE SCALE GENOMIC DNA]</scope>
    <source>
        <strain evidence="6 7">NBRC 100340</strain>
    </source>
</reference>
<evidence type="ECO:0000256" key="2">
    <source>
        <dbReference type="ARBA" id="ARBA00023015"/>
    </source>
</evidence>
<dbReference type="Gene3D" id="3.40.50.2300">
    <property type="match status" value="2"/>
</dbReference>
<organism evidence="6 7">
    <name type="scientific">Kineosphaera limosa NBRC 100340</name>
    <dbReference type="NCBI Taxonomy" id="1184609"/>
    <lineage>
        <taxon>Bacteria</taxon>
        <taxon>Bacillati</taxon>
        <taxon>Actinomycetota</taxon>
        <taxon>Actinomycetes</taxon>
        <taxon>Micrococcales</taxon>
        <taxon>Dermatophilaceae</taxon>
        <taxon>Kineosphaera</taxon>
    </lineage>
</organism>
<protein>
    <submittedName>
        <fullName evidence="6">Putative LacI family transcriptional regulator</fullName>
    </submittedName>
</protein>
<dbReference type="Gene3D" id="1.10.260.40">
    <property type="entry name" value="lambda repressor-like DNA-binding domains"/>
    <property type="match status" value="1"/>
</dbReference>
<dbReference type="SMART" id="SM00354">
    <property type="entry name" value="HTH_LACI"/>
    <property type="match status" value="1"/>
</dbReference>
<keyword evidence="3" id="KW-0238">DNA-binding</keyword>
<dbReference type="RefSeq" id="WP_006593399.1">
    <property type="nucleotide sequence ID" value="NZ_BAHD01000051.1"/>
</dbReference>
<dbReference type="PROSITE" id="PS50932">
    <property type="entry name" value="HTH_LACI_2"/>
    <property type="match status" value="1"/>
</dbReference>
<dbReference type="CDD" id="cd06267">
    <property type="entry name" value="PBP1_LacI_sugar_binding-like"/>
    <property type="match status" value="1"/>
</dbReference>
<keyword evidence="4" id="KW-0804">Transcription</keyword>
<dbReference type="InterPro" id="IPR028082">
    <property type="entry name" value="Peripla_BP_I"/>
</dbReference>
<accession>K6WXR3</accession>
<dbReference type="PANTHER" id="PTHR30146">
    <property type="entry name" value="LACI-RELATED TRANSCRIPTIONAL REPRESSOR"/>
    <property type="match status" value="1"/>
</dbReference>
<proteinExistence type="predicted"/>
<dbReference type="GO" id="GO:0003700">
    <property type="term" value="F:DNA-binding transcription factor activity"/>
    <property type="evidence" value="ECO:0007669"/>
    <property type="project" value="TreeGrafter"/>
</dbReference>
<dbReference type="STRING" id="1184609.KILIM_051_00080"/>
<dbReference type="SUPFAM" id="SSF47413">
    <property type="entry name" value="lambda repressor-like DNA-binding domains"/>
    <property type="match status" value="1"/>
</dbReference>
<dbReference type="eggNOG" id="COG1609">
    <property type="taxonomic scope" value="Bacteria"/>
</dbReference>
<dbReference type="Pfam" id="PF13377">
    <property type="entry name" value="Peripla_BP_3"/>
    <property type="match status" value="1"/>
</dbReference>
<evidence type="ECO:0000256" key="4">
    <source>
        <dbReference type="ARBA" id="ARBA00023163"/>
    </source>
</evidence>
<evidence type="ECO:0000259" key="5">
    <source>
        <dbReference type="PROSITE" id="PS50932"/>
    </source>
</evidence>
<keyword evidence="1" id="KW-0678">Repressor</keyword>
<dbReference type="Proteomes" id="UP000008366">
    <property type="component" value="Unassembled WGS sequence"/>
</dbReference>
<dbReference type="SUPFAM" id="SSF53822">
    <property type="entry name" value="Periplasmic binding protein-like I"/>
    <property type="match status" value="1"/>
</dbReference>